<reference evidence="1" key="2">
    <citation type="journal article" date="2015" name="Fish Shellfish Immunol.">
        <title>Early steps in the European eel (Anguilla anguilla)-Vibrio vulnificus interaction in the gills: Role of the RtxA13 toxin.</title>
        <authorList>
            <person name="Callol A."/>
            <person name="Pajuelo D."/>
            <person name="Ebbesson L."/>
            <person name="Teles M."/>
            <person name="MacKenzie S."/>
            <person name="Amaro C."/>
        </authorList>
    </citation>
    <scope>NUCLEOTIDE SEQUENCE</scope>
</reference>
<organism evidence="1">
    <name type="scientific">Anguilla anguilla</name>
    <name type="common">European freshwater eel</name>
    <name type="synonym">Muraena anguilla</name>
    <dbReference type="NCBI Taxonomy" id="7936"/>
    <lineage>
        <taxon>Eukaryota</taxon>
        <taxon>Metazoa</taxon>
        <taxon>Chordata</taxon>
        <taxon>Craniata</taxon>
        <taxon>Vertebrata</taxon>
        <taxon>Euteleostomi</taxon>
        <taxon>Actinopterygii</taxon>
        <taxon>Neopterygii</taxon>
        <taxon>Teleostei</taxon>
        <taxon>Anguilliformes</taxon>
        <taxon>Anguillidae</taxon>
        <taxon>Anguilla</taxon>
    </lineage>
</organism>
<accession>A0A0E9WT20</accession>
<proteinExistence type="predicted"/>
<evidence type="ECO:0000313" key="1">
    <source>
        <dbReference type="EMBL" id="JAH93517.1"/>
    </source>
</evidence>
<name>A0A0E9WT20_ANGAN</name>
<dbReference type="EMBL" id="GBXM01015060">
    <property type="protein sequence ID" value="JAH93517.1"/>
    <property type="molecule type" value="Transcribed_RNA"/>
</dbReference>
<dbReference type="AlphaFoldDB" id="A0A0E9WT20"/>
<sequence length="51" mass="5889">MQKRYVLYTTCLWKMCAEISSLPLTSPENFTVQKNVKTDGTQRNPVLRLKG</sequence>
<reference evidence="1" key="1">
    <citation type="submission" date="2014-11" db="EMBL/GenBank/DDBJ databases">
        <authorList>
            <person name="Amaro Gonzalez C."/>
        </authorList>
    </citation>
    <scope>NUCLEOTIDE SEQUENCE</scope>
</reference>
<protein>
    <submittedName>
        <fullName evidence="1">Uncharacterized protein</fullName>
    </submittedName>
</protein>